<evidence type="ECO:0000313" key="6">
    <source>
        <dbReference type="EMBL" id="KAF4458721.1"/>
    </source>
</evidence>
<dbReference type="InterPro" id="IPR000837">
    <property type="entry name" value="AP-1"/>
</dbReference>
<dbReference type="GO" id="GO:0000981">
    <property type="term" value="F:DNA-binding transcription factor activity, RNA polymerase II-specific"/>
    <property type="evidence" value="ECO:0007669"/>
    <property type="project" value="TreeGrafter"/>
</dbReference>
<dbReference type="InterPro" id="IPR046347">
    <property type="entry name" value="bZIP_sf"/>
</dbReference>
<feature type="domain" description="BZIP" evidence="5">
    <location>
        <begin position="151"/>
        <end position="193"/>
    </location>
</feature>
<feature type="compositionally biased region" description="Polar residues" evidence="4">
    <location>
        <begin position="80"/>
        <end position="105"/>
    </location>
</feature>
<evidence type="ECO:0000313" key="7">
    <source>
        <dbReference type="Proteomes" id="UP000554235"/>
    </source>
</evidence>
<keyword evidence="2" id="KW-0238">DNA-binding</keyword>
<dbReference type="AlphaFoldDB" id="A0A8H4KXV9"/>
<keyword evidence="7" id="KW-1185">Reference proteome</keyword>
<dbReference type="Proteomes" id="UP000554235">
    <property type="component" value="Unassembled WGS sequence"/>
</dbReference>
<keyword evidence="3" id="KW-0804">Transcription</keyword>
<dbReference type="GO" id="GO:0000978">
    <property type="term" value="F:RNA polymerase II cis-regulatory region sequence-specific DNA binding"/>
    <property type="evidence" value="ECO:0007669"/>
    <property type="project" value="TreeGrafter"/>
</dbReference>
<gene>
    <name evidence="6" type="ORF">FALBO_14534</name>
</gene>
<name>A0A8H4KXV9_9HYPO</name>
<comment type="caution">
    <text evidence="6">The sequence shown here is derived from an EMBL/GenBank/DDBJ whole genome shotgun (WGS) entry which is preliminary data.</text>
</comment>
<dbReference type="PROSITE" id="PS00036">
    <property type="entry name" value="BZIP_BASIC"/>
    <property type="match status" value="1"/>
</dbReference>
<dbReference type="PROSITE" id="PS50217">
    <property type="entry name" value="BZIP"/>
    <property type="match status" value="1"/>
</dbReference>
<evidence type="ECO:0000256" key="3">
    <source>
        <dbReference type="ARBA" id="ARBA00023163"/>
    </source>
</evidence>
<organism evidence="6 7">
    <name type="scientific">Fusarium albosuccineum</name>
    <dbReference type="NCBI Taxonomy" id="1237068"/>
    <lineage>
        <taxon>Eukaryota</taxon>
        <taxon>Fungi</taxon>
        <taxon>Dikarya</taxon>
        <taxon>Ascomycota</taxon>
        <taxon>Pezizomycotina</taxon>
        <taxon>Sordariomycetes</taxon>
        <taxon>Hypocreomycetidae</taxon>
        <taxon>Hypocreales</taxon>
        <taxon>Nectriaceae</taxon>
        <taxon>Fusarium</taxon>
        <taxon>Fusarium decemcellulare species complex</taxon>
    </lineage>
</organism>
<dbReference type="GO" id="GO:0005634">
    <property type="term" value="C:nucleus"/>
    <property type="evidence" value="ECO:0007669"/>
    <property type="project" value="TreeGrafter"/>
</dbReference>
<feature type="compositionally biased region" description="Basic residues" evidence="4">
    <location>
        <begin position="118"/>
        <end position="133"/>
    </location>
</feature>
<evidence type="ECO:0000256" key="2">
    <source>
        <dbReference type="ARBA" id="ARBA00023125"/>
    </source>
</evidence>
<proteinExistence type="predicted"/>
<dbReference type="OrthoDB" id="295274at2759"/>
<feature type="region of interest" description="Disordered" evidence="4">
    <location>
        <begin position="76"/>
        <end position="145"/>
    </location>
</feature>
<reference evidence="6 7" key="1">
    <citation type="submission" date="2020-01" db="EMBL/GenBank/DDBJ databases">
        <title>Identification and distribution of gene clusters putatively required for synthesis of sphingolipid metabolism inhibitors in phylogenetically diverse species of the filamentous fungus Fusarium.</title>
        <authorList>
            <person name="Kim H.-S."/>
            <person name="Busman M."/>
            <person name="Brown D.W."/>
            <person name="Divon H."/>
            <person name="Uhlig S."/>
            <person name="Proctor R.H."/>
        </authorList>
    </citation>
    <scope>NUCLEOTIDE SEQUENCE [LARGE SCALE GENOMIC DNA]</scope>
    <source>
        <strain evidence="6 7">NRRL 20459</strain>
    </source>
</reference>
<dbReference type="Gene3D" id="1.20.5.170">
    <property type="match status" value="1"/>
</dbReference>
<dbReference type="PANTHER" id="PTHR23351">
    <property type="entry name" value="FOS TRANSCRIPTION FACTOR-RELATED"/>
    <property type="match status" value="1"/>
</dbReference>
<dbReference type="SUPFAM" id="SSF57959">
    <property type="entry name" value="Leucine zipper domain"/>
    <property type="match status" value="1"/>
</dbReference>
<dbReference type="Pfam" id="PF00170">
    <property type="entry name" value="bZIP_1"/>
    <property type="match status" value="1"/>
</dbReference>
<dbReference type="CDD" id="cd14686">
    <property type="entry name" value="bZIP"/>
    <property type="match status" value="1"/>
</dbReference>
<dbReference type="EMBL" id="JAADYS010002372">
    <property type="protein sequence ID" value="KAF4458721.1"/>
    <property type="molecule type" value="Genomic_DNA"/>
</dbReference>
<evidence type="ECO:0000256" key="4">
    <source>
        <dbReference type="SAM" id="MobiDB-lite"/>
    </source>
</evidence>
<keyword evidence="1" id="KW-0805">Transcription regulation</keyword>
<evidence type="ECO:0000256" key="1">
    <source>
        <dbReference type="ARBA" id="ARBA00023015"/>
    </source>
</evidence>
<sequence>MVPYFTPGNWMLPSTSCSTLSSYESSPLPWDSDQSPEVFVDNAAFDIFSNSMALERLLPPPLDPGFQQATATEIPELAPSASSIEDTETIQVSKSRSKKPQQQEPISPRKPTASLKTPKGKKGQRKTKATLKKGSKEASKGGRGALAAVEEDNFRRVHERNRLAAEKCRRRKRDEALTLAAKEEGLESQNQYLVFLLPRAEGRGTSA</sequence>
<protein>
    <submittedName>
        <fullName evidence="6">Transcription factor atf21</fullName>
    </submittedName>
</protein>
<dbReference type="InterPro" id="IPR004827">
    <property type="entry name" value="bZIP"/>
</dbReference>
<dbReference type="PANTHER" id="PTHR23351:SF24">
    <property type="entry name" value="ACTIVATING TRANSCRIPTION FACTOR 3-RELATED"/>
    <property type="match status" value="1"/>
</dbReference>
<accession>A0A8H4KXV9</accession>
<evidence type="ECO:0000259" key="5">
    <source>
        <dbReference type="PROSITE" id="PS50217"/>
    </source>
</evidence>